<protein>
    <recommendedName>
        <fullName evidence="4">DUF4251 domain-containing protein</fullName>
    </recommendedName>
</protein>
<feature type="signal peptide" evidence="1">
    <location>
        <begin position="1"/>
        <end position="19"/>
    </location>
</feature>
<dbReference type="EMBL" id="JAEHFX010000011">
    <property type="protein sequence ID" value="MBK0404799.1"/>
    <property type="molecule type" value="Genomic_DNA"/>
</dbReference>
<proteinExistence type="predicted"/>
<comment type="caution">
    <text evidence="2">The sequence shown here is derived from an EMBL/GenBank/DDBJ whole genome shotgun (WGS) entry which is preliminary data.</text>
</comment>
<organism evidence="2 3">
    <name type="scientific">Adhaeribacter terrigena</name>
    <dbReference type="NCBI Taxonomy" id="2793070"/>
    <lineage>
        <taxon>Bacteria</taxon>
        <taxon>Pseudomonadati</taxon>
        <taxon>Bacteroidota</taxon>
        <taxon>Cytophagia</taxon>
        <taxon>Cytophagales</taxon>
        <taxon>Hymenobacteraceae</taxon>
        <taxon>Adhaeribacter</taxon>
    </lineage>
</organism>
<accession>A0ABS1C606</accession>
<evidence type="ECO:0000313" key="2">
    <source>
        <dbReference type="EMBL" id="MBK0404799.1"/>
    </source>
</evidence>
<evidence type="ECO:0000256" key="1">
    <source>
        <dbReference type="SAM" id="SignalP"/>
    </source>
</evidence>
<evidence type="ECO:0008006" key="4">
    <source>
        <dbReference type="Google" id="ProtNLM"/>
    </source>
</evidence>
<dbReference type="Proteomes" id="UP000644147">
    <property type="component" value="Unassembled WGS sequence"/>
</dbReference>
<evidence type="ECO:0000313" key="3">
    <source>
        <dbReference type="Proteomes" id="UP000644147"/>
    </source>
</evidence>
<sequence length="165" mass="19306">MNRFLTIIIFLLISVCSFGQNENQNSGYLKMSETDSLYLIAMEKYTIEIDSFYNKYSQSKQPKTIFIENQDYLSKIPNSINGYQIQKIGLGNRKKIFRENGNELRYVIISPLTLSKGQFSITLTPYSAELKRKNRLYLGLSSWTNVYFEFKNRRLNYEKTENGGI</sequence>
<gene>
    <name evidence="2" type="ORF">I5M27_17540</name>
</gene>
<reference evidence="2 3" key="1">
    <citation type="submission" date="2020-12" db="EMBL/GenBank/DDBJ databases">
        <title>Bacterial novel species Adhaeribacter sp. BT258 isolated from soil.</title>
        <authorList>
            <person name="Jung H.-Y."/>
        </authorList>
    </citation>
    <scope>NUCLEOTIDE SEQUENCE [LARGE SCALE GENOMIC DNA]</scope>
    <source>
        <strain evidence="2 3">BT258</strain>
    </source>
</reference>
<name>A0ABS1C606_9BACT</name>
<keyword evidence="3" id="KW-1185">Reference proteome</keyword>
<keyword evidence="1" id="KW-0732">Signal</keyword>
<feature type="chain" id="PRO_5046033995" description="DUF4251 domain-containing protein" evidence="1">
    <location>
        <begin position="20"/>
        <end position="165"/>
    </location>
</feature>
<dbReference type="RefSeq" id="WP_200507686.1">
    <property type="nucleotide sequence ID" value="NZ_JAEHFX010000011.1"/>
</dbReference>